<dbReference type="PROSITE" id="PS51257">
    <property type="entry name" value="PROKAR_LIPOPROTEIN"/>
    <property type="match status" value="1"/>
</dbReference>
<dbReference type="AlphaFoldDB" id="A0A9E8MK54"/>
<evidence type="ECO:0000256" key="1">
    <source>
        <dbReference type="SAM" id="SignalP"/>
    </source>
</evidence>
<dbReference type="RefSeq" id="WP_267780777.1">
    <property type="nucleotide sequence ID" value="NZ_CP113089.1"/>
</dbReference>
<organism evidence="2 3">
    <name type="scientific">Microcella daejeonensis</name>
    <dbReference type="NCBI Taxonomy" id="2994971"/>
    <lineage>
        <taxon>Bacteria</taxon>
        <taxon>Bacillati</taxon>
        <taxon>Actinomycetota</taxon>
        <taxon>Actinomycetes</taxon>
        <taxon>Micrococcales</taxon>
        <taxon>Microbacteriaceae</taxon>
        <taxon>Microcella</taxon>
    </lineage>
</organism>
<feature type="chain" id="PRO_5039031456" description="Nuclear transport factor 2 family protein" evidence="1">
    <location>
        <begin position="22"/>
        <end position="194"/>
    </location>
</feature>
<keyword evidence="3" id="KW-1185">Reference proteome</keyword>
<evidence type="ECO:0000313" key="3">
    <source>
        <dbReference type="Proteomes" id="UP001164706"/>
    </source>
</evidence>
<name>A0A9E8MK54_9MICO</name>
<dbReference type="Proteomes" id="UP001164706">
    <property type="component" value="Chromosome"/>
</dbReference>
<proteinExistence type="predicted"/>
<keyword evidence="1" id="KW-0732">Signal</keyword>
<dbReference type="KEGG" id="mdb:OVN18_10750"/>
<dbReference type="EMBL" id="CP113089">
    <property type="protein sequence ID" value="WAB81027.1"/>
    <property type="molecule type" value="Genomic_DNA"/>
</dbReference>
<feature type="signal peptide" evidence="1">
    <location>
        <begin position="1"/>
        <end position="21"/>
    </location>
</feature>
<protein>
    <recommendedName>
        <fullName evidence="4">Nuclear transport factor 2 family protein</fullName>
    </recommendedName>
</protein>
<sequence length="194" mass="20707">MPTIRARRALPPRSLVLPATAALLVALAGCSDTPAIPDADPTPTASPLFASEEEALKAATAVYEEYLAIGGAILQDSGSAPERLEPLLTEEIYEDELASIETTVAAGERWTGSLRLTGVKLQQYANDASGGIELQMYACVTNEDVRIFDATGEDVTNPDRVNLGTFDVVVESTSDGRLVIAQRDYWSEGDECAE</sequence>
<evidence type="ECO:0000313" key="2">
    <source>
        <dbReference type="EMBL" id="WAB81027.1"/>
    </source>
</evidence>
<reference evidence="2" key="1">
    <citation type="submission" date="2022-11" db="EMBL/GenBank/DDBJ databases">
        <title>Description of Microcella daejonensis nov. sp, isolated from riverside soil.</title>
        <authorList>
            <person name="Molina K.M."/>
            <person name="Kim S.B."/>
        </authorList>
    </citation>
    <scope>NUCLEOTIDE SEQUENCE</scope>
    <source>
        <strain evidence="2">MMS21-STM12</strain>
    </source>
</reference>
<gene>
    <name evidence="2" type="ORF">OVN18_10750</name>
</gene>
<accession>A0A9E8MK54</accession>
<evidence type="ECO:0008006" key="4">
    <source>
        <dbReference type="Google" id="ProtNLM"/>
    </source>
</evidence>